<sequence>MTSFLSGLLSPGAAKHRATVATVLAVCGVVSLTACGKTIQIGDRKDPSTPAPAPAPATSSALPTTAAPAQGAGNSALQVVDSTARDAGLNGTGGTVVGAAVQETPPKWVQLSAVTSPQLPVAHLININQAALYRFDGDTAAPSQSNCNDACASKWPPVIIKEGGNVYLAGVNPKEVGAIRRQDGQVQVTVGGWPVYRFSGDAGAGDLNGQGVDGKWFAVGPTGQKAVR</sequence>
<dbReference type="OrthoDB" id="597632at2"/>
<dbReference type="EMBL" id="FONR01000008">
    <property type="protein sequence ID" value="SFF55437.1"/>
    <property type="molecule type" value="Genomic_DNA"/>
</dbReference>
<evidence type="ECO:0000313" key="2">
    <source>
        <dbReference type="EMBL" id="SFF55437.1"/>
    </source>
</evidence>
<reference evidence="2 3" key="1">
    <citation type="submission" date="2016-10" db="EMBL/GenBank/DDBJ databases">
        <authorList>
            <person name="de Groot N.N."/>
        </authorList>
    </citation>
    <scope>NUCLEOTIDE SEQUENCE [LARGE SCALE GENOMIC DNA]</scope>
    <source>
        <strain evidence="2 3">OK461</strain>
    </source>
</reference>
<dbReference type="Proteomes" id="UP000181942">
    <property type="component" value="Unassembled WGS sequence"/>
</dbReference>
<feature type="region of interest" description="Disordered" evidence="1">
    <location>
        <begin position="41"/>
        <end position="74"/>
    </location>
</feature>
<dbReference type="GO" id="GO:0043448">
    <property type="term" value="P:alkane catabolic process"/>
    <property type="evidence" value="ECO:0007669"/>
    <property type="project" value="TreeGrafter"/>
</dbReference>
<dbReference type="PANTHER" id="PTHR39335:SF1">
    <property type="entry name" value="BLL4220 PROTEIN"/>
    <property type="match status" value="1"/>
</dbReference>
<dbReference type="PANTHER" id="PTHR39335">
    <property type="entry name" value="BLL4220 PROTEIN"/>
    <property type="match status" value="1"/>
</dbReference>
<evidence type="ECO:0008006" key="4">
    <source>
        <dbReference type="Google" id="ProtNLM"/>
    </source>
</evidence>
<accession>A0A1I2JQL0</accession>
<organism evidence="2 3">
    <name type="scientific">Streptomyces mirabilis</name>
    <dbReference type="NCBI Taxonomy" id="68239"/>
    <lineage>
        <taxon>Bacteria</taxon>
        <taxon>Bacillati</taxon>
        <taxon>Actinomycetota</taxon>
        <taxon>Actinomycetes</taxon>
        <taxon>Kitasatosporales</taxon>
        <taxon>Streptomycetaceae</taxon>
        <taxon>Streptomyces</taxon>
    </lineage>
</organism>
<gene>
    <name evidence="2" type="ORF">SAMN02787118_108257</name>
</gene>
<evidence type="ECO:0000313" key="3">
    <source>
        <dbReference type="Proteomes" id="UP000181942"/>
    </source>
</evidence>
<dbReference type="InterPro" id="IPR005297">
    <property type="entry name" value="Lipoprotein_repeat"/>
</dbReference>
<protein>
    <recommendedName>
        <fullName evidence="4">Lipoprotein with Yx(FWY)xxD motif</fullName>
    </recommendedName>
</protein>
<evidence type="ECO:0000256" key="1">
    <source>
        <dbReference type="SAM" id="MobiDB-lite"/>
    </source>
</evidence>
<proteinExistence type="predicted"/>
<dbReference type="AlphaFoldDB" id="A0A1I2JQL0"/>
<name>A0A1I2JQL0_9ACTN</name>
<feature type="compositionally biased region" description="Low complexity" evidence="1">
    <location>
        <begin position="56"/>
        <end position="69"/>
    </location>
</feature>
<dbReference type="RefSeq" id="WP_075029190.1">
    <property type="nucleotide sequence ID" value="NZ_FONR01000008.1"/>
</dbReference>
<dbReference type="Pfam" id="PF03640">
    <property type="entry name" value="Lipoprotein_15"/>
    <property type="match status" value="2"/>
</dbReference>